<proteinExistence type="predicted"/>
<dbReference type="AlphaFoldDB" id="A0A6T2I4I0"/>
<evidence type="ECO:0000256" key="1">
    <source>
        <dbReference type="SAM" id="Phobius"/>
    </source>
</evidence>
<evidence type="ECO:0000313" key="2">
    <source>
        <dbReference type="EMBL" id="CAE0833511.1"/>
    </source>
</evidence>
<accession>A0A6T2I4I0</accession>
<feature type="transmembrane region" description="Helical" evidence="1">
    <location>
        <begin position="33"/>
        <end position="53"/>
    </location>
</feature>
<gene>
    <name evidence="2" type="ORF">EGYM00163_LOCUS44807</name>
    <name evidence="3" type="ORF">EGYM00163_LOCUS44808</name>
</gene>
<feature type="transmembrane region" description="Helical" evidence="1">
    <location>
        <begin position="99"/>
        <end position="122"/>
    </location>
</feature>
<name>A0A6T2I4I0_9EUGL</name>
<keyword evidence="1" id="KW-1133">Transmembrane helix</keyword>
<protein>
    <submittedName>
        <fullName evidence="3">Uncharacterized protein</fullName>
    </submittedName>
</protein>
<evidence type="ECO:0000313" key="3">
    <source>
        <dbReference type="EMBL" id="CAE0833512.1"/>
    </source>
</evidence>
<sequence>MYHGFILAGLYNLGILIFSKGLGNDLGEVDALFDFNGCISVLLWGAAYVALASSYDKSPGVAMVFAVEKLFYGFHWLRWMGKHMTELPALVKSDPLTGAFFAMYGAGDLAFMAFFAYVACCFRRNISVGQKAE</sequence>
<keyword evidence="1" id="KW-0472">Membrane</keyword>
<keyword evidence="1" id="KW-0812">Transmembrane</keyword>
<dbReference type="EMBL" id="HBJA01130484">
    <property type="protein sequence ID" value="CAE0833511.1"/>
    <property type="molecule type" value="Transcribed_RNA"/>
</dbReference>
<dbReference type="EMBL" id="HBJA01130485">
    <property type="protein sequence ID" value="CAE0833512.1"/>
    <property type="molecule type" value="Transcribed_RNA"/>
</dbReference>
<reference evidence="3" key="1">
    <citation type="submission" date="2021-01" db="EMBL/GenBank/DDBJ databases">
        <authorList>
            <person name="Corre E."/>
            <person name="Pelletier E."/>
            <person name="Niang G."/>
            <person name="Scheremetjew M."/>
            <person name="Finn R."/>
            <person name="Kale V."/>
            <person name="Holt S."/>
            <person name="Cochrane G."/>
            <person name="Meng A."/>
            <person name="Brown T."/>
            <person name="Cohen L."/>
        </authorList>
    </citation>
    <scope>NUCLEOTIDE SEQUENCE</scope>
    <source>
        <strain evidence="3">CCMP1594</strain>
    </source>
</reference>
<organism evidence="3">
    <name type="scientific">Eutreptiella gymnastica</name>
    <dbReference type="NCBI Taxonomy" id="73025"/>
    <lineage>
        <taxon>Eukaryota</taxon>
        <taxon>Discoba</taxon>
        <taxon>Euglenozoa</taxon>
        <taxon>Euglenida</taxon>
        <taxon>Spirocuta</taxon>
        <taxon>Euglenophyceae</taxon>
        <taxon>Eutreptiales</taxon>
        <taxon>Eutreptiaceae</taxon>
        <taxon>Eutreptiella</taxon>
    </lineage>
</organism>
<feature type="transmembrane region" description="Helical" evidence="1">
    <location>
        <begin position="60"/>
        <end position="79"/>
    </location>
</feature>